<comment type="similarity">
    <text evidence="1">Belongs to the universal stress protein A family.</text>
</comment>
<dbReference type="InterPro" id="IPR006016">
    <property type="entry name" value="UspA"/>
</dbReference>
<feature type="domain" description="UspA" evidence="2">
    <location>
        <begin position="150"/>
        <end position="289"/>
    </location>
</feature>
<dbReference type="PRINTS" id="PR01438">
    <property type="entry name" value="UNVRSLSTRESS"/>
</dbReference>
<sequence length="293" mass="30745">MKYLVGLSPDQGGREALALGALLSRSCQGSLVVCTITPDTWGPPSPARVDGEYGEFLRQNAAKALDKAKASLPADIEADFVTVAAPSARDGLLKVASDVGADCLVLGSSRVASLGRFAEGSVTTDVLRSAHVPVAVAPRGYSADARTQVRRLSCAFSGASTSPGLARRAAELAQLLGVPLRLVTLVVRDKQMYPTGAGYDVENIVSNTLRQQASEAQSEVIDKWDSPVPVTGEIGDGKTWKAAFDSVLWANAELLVVGSSNLGPLLRVFLGSNSSKIAHNSPVPCLILPRHEE</sequence>
<dbReference type="PANTHER" id="PTHR46268">
    <property type="entry name" value="STRESS RESPONSE PROTEIN NHAX"/>
    <property type="match status" value="1"/>
</dbReference>
<protein>
    <submittedName>
        <fullName evidence="3">Universal stress protein</fullName>
    </submittedName>
</protein>
<dbReference type="PANTHER" id="PTHR46268:SF6">
    <property type="entry name" value="UNIVERSAL STRESS PROTEIN UP12"/>
    <property type="match status" value="1"/>
</dbReference>
<dbReference type="EMBL" id="BSPC01000063">
    <property type="protein sequence ID" value="GLS22441.1"/>
    <property type="molecule type" value="Genomic_DNA"/>
</dbReference>
<feature type="domain" description="UspA" evidence="2">
    <location>
        <begin position="4"/>
        <end position="137"/>
    </location>
</feature>
<dbReference type="InterPro" id="IPR006015">
    <property type="entry name" value="Universal_stress_UspA"/>
</dbReference>
<dbReference type="Pfam" id="PF00582">
    <property type="entry name" value="Usp"/>
    <property type="match status" value="2"/>
</dbReference>
<evidence type="ECO:0000313" key="4">
    <source>
        <dbReference type="Proteomes" id="UP001156882"/>
    </source>
</evidence>
<keyword evidence="4" id="KW-1185">Reference proteome</keyword>
<comment type="caution">
    <text evidence="3">The sequence shown here is derived from an EMBL/GenBank/DDBJ whole genome shotgun (WGS) entry which is preliminary data.</text>
</comment>
<name>A0ABQ6CQ01_9HYPH</name>
<evidence type="ECO:0000313" key="3">
    <source>
        <dbReference type="EMBL" id="GLS22441.1"/>
    </source>
</evidence>
<evidence type="ECO:0000256" key="1">
    <source>
        <dbReference type="ARBA" id="ARBA00008791"/>
    </source>
</evidence>
<accession>A0ABQ6CQ01</accession>
<gene>
    <name evidence="3" type="ORF">GCM10007874_54590</name>
</gene>
<organism evidence="3 4">
    <name type="scientific">Labrys miyagiensis</name>
    <dbReference type="NCBI Taxonomy" id="346912"/>
    <lineage>
        <taxon>Bacteria</taxon>
        <taxon>Pseudomonadati</taxon>
        <taxon>Pseudomonadota</taxon>
        <taxon>Alphaproteobacteria</taxon>
        <taxon>Hyphomicrobiales</taxon>
        <taxon>Xanthobacteraceae</taxon>
        <taxon>Labrys</taxon>
    </lineage>
</organism>
<dbReference type="Proteomes" id="UP001156882">
    <property type="component" value="Unassembled WGS sequence"/>
</dbReference>
<dbReference type="CDD" id="cd00293">
    <property type="entry name" value="USP-like"/>
    <property type="match status" value="1"/>
</dbReference>
<dbReference type="RefSeq" id="WP_284315403.1">
    <property type="nucleotide sequence ID" value="NZ_BSPC01000063.1"/>
</dbReference>
<dbReference type="SUPFAM" id="SSF52402">
    <property type="entry name" value="Adenine nucleotide alpha hydrolases-like"/>
    <property type="match status" value="2"/>
</dbReference>
<proteinExistence type="inferred from homology"/>
<evidence type="ECO:0000259" key="2">
    <source>
        <dbReference type="Pfam" id="PF00582"/>
    </source>
</evidence>
<reference evidence="4" key="1">
    <citation type="journal article" date="2019" name="Int. J. Syst. Evol. Microbiol.">
        <title>The Global Catalogue of Microorganisms (GCM) 10K type strain sequencing project: providing services to taxonomists for standard genome sequencing and annotation.</title>
        <authorList>
            <consortium name="The Broad Institute Genomics Platform"/>
            <consortium name="The Broad Institute Genome Sequencing Center for Infectious Disease"/>
            <person name="Wu L."/>
            <person name="Ma J."/>
        </authorList>
    </citation>
    <scope>NUCLEOTIDE SEQUENCE [LARGE SCALE GENOMIC DNA]</scope>
    <source>
        <strain evidence="4">NBRC 101365</strain>
    </source>
</reference>
<dbReference type="Gene3D" id="3.40.50.12370">
    <property type="match status" value="1"/>
</dbReference>